<feature type="transmembrane region" description="Helical" evidence="1">
    <location>
        <begin position="53"/>
        <end position="75"/>
    </location>
</feature>
<keyword evidence="1" id="KW-0812">Transmembrane</keyword>
<feature type="transmembrane region" description="Helical" evidence="1">
    <location>
        <begin position="126"/>
        <end position="146"/>
    </location>
</feature>
<evidence type="ECO:0000259" key="2">
    <source>
        <dbReference type="Pfam" id="PF24803"/>
    </source>
</evidence>
<keyword evidence="1" id="KW-0472">Membrane</keyword>
<dbReference type="AlphaFoldDB" id="A0A2J6R2Z8"/>
<reference evidence="3 4" key="1">
    <citation type="submission" date="2016-04" db="EMBL/GenBank/DDBJ databases">
        <title>A degradative enzymes factory behind the ericoid mycorrhizal symbiosis.</title>
        <authorList>
            <consortium name="DOE Joint Genome Institute"/>
            <person name="Martino E."/>
            <person name="Morin E."/>
            <person name="Grelet G."/>
            <person name="Kuo A."/>
            <person name="Kohler A."/>
            <person name="Daghino S."/>
            <person name="Barry K."/>
            <person name="Choi C."/>
            <person name="Cichocki N."/>
            <person name="Clum A."/>
            <person name="Copeland A."/>
            <person name="Hainaut M."/>
            <person name="Haridas S."/>
            <person name="Labutti K."/>
            <person name="Lindquist E."/>
            <person name="Lipzen A."/>
            <person name="Khouja H.-R."/>
            <person name="Murat C."/>
            <person name="Ohm R."/>
            <person name="Olson A."/>
            <person name="Spatafora J."/>
            <person name="Veneault-Fourrey C."/>
            <person name="Henrissat B."/>
            <person name="Grigoriev I."/>
            <person name="Martin F."/>
            <person name="Perotto S."/>
        </authorList>
    </citation>
    <scope>NUCLEOTIDE SEQUENCE [LARGE SCALE GENOMIC DNA]</scope>
    <source>
        <strain evidence="3 4">F</strain>
    </source>
</reference>
<dbReference type="Pfam" id="PF24803">
    <property type="entry name" value="DUF7704"/>
    <property type="match status" value="1"/>
</dbReference>
<gene>
    <name evidence="3" type="ORF">L207DRAFT_639684</name>
</gene>
<sequence length="149" mass="16664">MANSQIPLFYRVFFLYIDPLFCLSGIYLCFFDHATYLEMGIPRALTHHSSSPLTSHLLTVLGAWSVAIFALQTLLLQQYRDVKLWRIFMFAILLTDLGMVYAVYVADPVMATSVSKWGSGEWTNHGILGLVIVMRTAFLLGIGGVGKPN</sequence>
<keyword evidence="4" id="KW-1185">Reference proteome</keyword>
<proteinExistence type="predicted"/>
<feature type="transmembrane region" description="Helical" evidence="1">
    <location>
        <begin position="87"/>
        <end position="106"/>
    </location>
</feature>
<dbReference type="PANTHER" id="PTHR37019:SF1">
    <property type="entry name" value="EXPERA DOMAIN-CONTAINING PROTEIN"/>
    <property type="match status" value="1"/>
</dbReference>
<dbReference type="PANTHER" id="PTHR37019">
    <property type="entry name" value="CHROMOSOME 1, WHOLE GENOME SHOTGUN SEQUENCE"/>
    <property type="match status" value="1"/>
</dbReference>
<dbReference type="EMBL" id="KZ613957">
    <property type="protein sequence ID" value="PMD32901.1"/>
    <property type="molecule type" value="Genomic_DNA"/>
</dbReference>
<organism evidence="3 4">
    <name type="scientific">Hyaloscypha variabilis (strain UAMH 11265 / GT02V1 / F)</name>
    <name type="common">Meliniomyces variabilis</name>
    <dbReference type="NCBI Taxonomy" id="1149755"/>
    <lineage>
        <taxon>Eukaryota</taxon>
        <taxon>Fungi</taxon>
        <taxon>Dikarya</taxon>
        <taxon>Ascomycota</taxon>
        <taxon>Pezizomycotina</taxon>
        <taxon>Leotiomycetes</taxon>
        <taxon>Helotiales</taxon>
        <taxon>Hyaloscyphaceae</taxon>
        <taxon>Hyaloscypha</taxon>
        <taxon>Hyaloscypha variabilis</taxon>
    </lineage>
</organism>
<evidence type="ECO:0000313" key="3">
    <source>
        <dbReference type="EMBL" id="PMD32901.1"/>
    </source>
</evidence>
<dbReference type="Proteomes" id="UP000235786">
    <property type="component" value="Unassembled WGS sequence"/>
</dbReference>
<accession>A0A2J6R2Z8</accession>
<dbReference type="InterPro" id="IPR056121">
    <property type="entry name" value="DUF7704"/>
</dbReference>
<keyword evidence="1" id="KW-1133">Transmembrane helix</keyword>
<evidence type="ECO:0000313" key="4">
    <source>
        <dbReference type="Proteomes" id="UP000235786"/>
    </source>
</evidence>
<feature type="domain" description="DUF7704" evidence="2">
    <location>
        <begin position="4"/>
        <end position="144"/>
    </location>
</feature>
<dbReference type="OrthoDB" id="5313995at2759"/>
<protein>
    <recommendedName>
        <fullName evidence="2">DUF7704 domain-containing protein</fullName>
    </recommendedName>
</protein>
<name>A0A2J6R2Z8_HYAVF</name>
<feature type="transmembrane region" description="Helical" evidence="1">
    <location>
        <begin position="12"/>
        <end position="33"/>
    </location>
</feature>
<evidence type="ECO:0000256" key="1">
    <source>
        <dbReference type="SAM" id="Phobius"/>
    </source>
</evidence>